<proteinExistence type="predicted"/>
<dbReference type="SUPFAM" id="SSF54593">
    <property type="entry name" value="Glyoxalase/Bleomycin resistance protein/Dihydroxybiphenyl dioxygenase"/>
    <property type="match status" value="1"/>
</dbReference>
<evidence type="ECO:0000259" key="1">
    <source>
        <dbReference type="PROSITE" id="PS51819"/>
    </source>
</evidence>
<reference evidence="2 3" key="1">
    <citation type="submission" date="2022-11" db="EMBL/GenBank/DDBJ databases">
        <title>Minimal conservation of predation-associated metabolite biosynthetic gene clusters underscores biosynthetic potential of Myxococcota including descriptions for ten novel species: Archangium lansinium sp. nov., Myxococcus landrumus sp. nov., Nannocystis bai.</title>
        <authorList>
            <person name="Ahearne A."/>
            <person name="Stevens C."/>
            <person name="Dowd S."/>
        </authorList>
    </citation>
    <scope>NUCLEOTIDE SEQUENCE [LARGE SCALE GENOMIC DNA]</scope>
    <source>
        <strain evidence="2 3">BB15-2</strain>
    </source>
</reference>
<dbReference type="PROSITE" id="PS51819">
    <property type="entry name" value="VOC"/>
    <property type="match status" value="1"/>
</dbReference>
<name>A0ABT5EC96_9BACT</name>
<dbReference type="Pfam" id="PF00903">
    <property type="entry name" value="Glyoxalase"/>
    <property type="match status" value="1"/>
</dbReference>
<sequence length="129" mass="14136">MKIKLNSIMVDDQDKALRFYTEVLGFKPKHDLPIGEYRWITVVSPEGPGDVELVLEPNANPAAKTYQAALFSQGIPLTAFEVDDLAAEYDRLRARGVAFTIEPTPMGAVSIAILADTCGNLIQLYQPIG</sequence>
<dbReference type="InterPro" id="IPR004360">
    <property type="entry name" value="Glyas_Fos-R_dOase_dom"/>
</dbReference>
<dbReference type="PANTHER" id="PTHR36437">
    <property type="entry name" value="GLYOXALASE/BLEOMYCIN RESISTANCE PROTEIN/DIOXYGENASE"/>
    <property type="match status" value="1"/>
</dbReference>
<dbReference type="Gene3D" id="3.10.180.10">
    <property type="entry name" value="2,3-Dihydroxybiphenyl 1,2-Dioxygenase, domain 1"/>
    <property type="match status" value="1"/>
</dbReference>
<dbReference type="Proteomes" id="UP001221686">
    <property type="component" value="Unassembled WGS sequence"/>
</dbReference>
<dbReference type="PANTHER" id="PTHR36437:SF2">
    <property type="entry name" value="GLYOXALASE_BLEOMYCIN RESISTANCE PROTEIN_DIOXYGENASE"/>
    <property type="match status" value="1"/>
</dbReference>
<dbReference type="CDD" id="cd07263">
    <property type="entry name" value="VOC_like"/>
    <property type="match status" value="1"/>
</dbReference>
<organism evidence="2 3">
    <name type="scientific">Nannocystis bainbridge</name>
    <dbReference type="NCBI Taxonomy" id="2995303"/>
    <lineage>
        <taxon>Bacteria</taxon>
        <taxon>Pseudomonadati</taxon>
        <taxon>Myxococcota</taxon>
        <taxon>Polyangia</taxon>
        <taxon>Nannocystales</taxon>
        <taxon>Nannocystaceae</taxon>
        <taxon>Nannocystis</taxon>
    </lineage>
</organism>
<dbReference type="InterPro" id="IPR037523">
    <property type="entry name" value="VOC_core"/>
</dbReference>
<accession>A0ABT5EC96</accession>
<evidence type="ECO:0000313" key="3">
    <source>
        <dbReference type="Proteomes" id="UP001221686"/>
    </source>
</evidence>
<evidence type="ECO:0000313" key="2">
    <source>
        <dbReference type="EMBL" id="MDC0723484.1"/>
    </source>
</evidence>
<dbReference type="EMBL" id="JAQNDL010000005">
    <property type="protein sequence ID" value="MDC0723484.1"/>
    <property type="molecule type" value="Genomic_DNA"/>
</dbReference>
<dbReference type="InterPro" id="IPR029068">
    <property type="entry name" value="Glyas_Bleomycin-R_OHBP_Dase"/>
</dbReference>
<gene>
    <name evidence="2" type="ORF">POL25_41770</name>
</gene>
<keyword evidence="3" id="KW-1185">Reference proteome</keyword>
<dbReference type="RefSeq" id="WP_272092026.1">
    <property type="nucleotide sequence ID" value="NZ_JAQNDL010000005.1"/>
</dbReference>
<protein>
    <submittedName>
        <fullName evidence="2">VOC family protein</fullName>
    </submittedName>
</protein>
<feature type="domain" description="VOC" evidence="1">
    <location>
        <begin position="2"/>
        <end position="127"/>
    </location>
</feature>
<comment type="caution">
    <text evidence="2">The sequence shown here is derived from an EMBL/GenBank/DDBJ whole genome shotgun (WGS) entry which is preliminary data.</text>
</comment>